<keyword evidence="3" id="KW-1185">Reference proteome</keyword>
<accession>A0AAD5V1B6</accession>
<feature type="region of interest" description="Disordered" evidence="1">
    <location>
        <begin position="359"/>
        <end position="379"/>
    </location>
</feature>
<evidence type="ECO:0000313" key="2">
    <source>
        <dbReference type="EMBL" id="KAJ3483036.1"/>
    </source>
</evidence>
<feature type="region of interest" description="Disordered" evidence="1">
    <location>
        <begin position="1"/>
        <end position="21"/>
    </location>
</feature>
<dbReference type="AlphaFoldDB" id="A0AAD5V1B6"/>
<feature type="compositionally biased region" description="Low complexity" evidence="1">
    <location>
        <begin position="360"/>
        <end position="378"/>
    </location>
</feature>
<dbReference type="Proteomes" id="UP001212997">
    <property type="component" value="Unassembled WGS sequence"/>
</dbReference>
<reference evidence="2" key="1">
    <citation type="submission" date="2022-07" db="EMBL/GenBank/DDBJ databases">
        <title>Genome Sequence of Physisporinus lineatus.</title>
        <authorList>
            <person name="Buettner E."/>
        </authorList>
    </citation>
    <scope>NUCLEOTIDE SEQUENCE</scope>
    <source>
        <strain evidence="2">VT162</strain>
    </source>
</reference>
<comment type="caution">
    <text evidence="2">The sequence shown here is derived from an EMBL/GenBank/DDBJ whole genome shotgun (WGS) entry which is preliminary data.</text>
</comment>
<gene>
    <name evidence="2" type="ORF">NLI96_g6579</name>
</gene>
<feature type="region of interest" description="Disordered" evidence="1">
    <location>
        <begin position="279"/>
        <end position="308"/>
    </location>
</feature>
<evidence type="ECO:0000256" key="1">
    <source>
        <dbReference type="SAM" id="MobiDB-lite"/>
    </source>
</evidence>
<evidence type="ECO:0000313" key="3">
    <source>
        <dbReference type="Proteomes" id="UP001212997"/>
    </source>
</evidence>
<organism evidence="2 3">
    <name type="scientific">Meripilus lineatus</name>
    <dbReference type="NCBI Taxonomy" id="2056292"/>
    <lineage>
        <taxon>Eukaryota</taxon>
        <taxon>Fungi</taxon>
        <taxon>Dikarya</taxon>
        <taxon>Basidiomycota</taxon>
        <taxon>Agaricomycotina</taxon>
        <taxon>Agaricomycetes</taxon>
        <taxon>Polyporales</taxon>
        <taxon>Meripilaceae</taxon>
        <taxon>Meripilus</taxon>
    </lineage>
</organism>
<protein>
    <submittedName>
        <fullName evidence="2">Uncharacterized protein</fullName>
    </submittedName>
</protein>
<dbReference type="EMBL" id="JANAWD010000245">
    <property type="protein sequence ID" value="KAJ3483036.1"/>
    <property type="molecule type" value="Genomic_DNA"/>
</dbReference>
<proteinExistence type="predicted"/>
<sequence>MSSAVLDPPTYSPSSDAPVYAAEPTNGEERLEFVARGQNRNTPDGTFTKKSGGVTVVLADQDDNATIPSYSRNGVVRGDVLLDDEKVLAVAVKVEGRQDLMIAEGGTSIQELFSETVILWQKEKDRSSGSRCPAVLPFRIPFPQAYRDRDGTRRPLPPTFSAQFPGIPGLSAKCAYTLTVKVTKSKIVGWKRKKCVTVPLRFHPRSRPYMPIASDLHPFFSTVKSAPGDWAQVSSTIEAREGSAANPIDCHLFIPSVQIYAVSDTIPFHLQMRSDPASLKAFLSPPPPPELKGSTRKPKAKGKSPYPAPSLFTNTAPSLLSSSPSSTTLASPISPMLAHGYPLPLAHAYPFFTTREFGYPSSDTESEPSSPSTTTSAPGFPPNFADMGLAKPSIRVFLLRQICARVHGQRAWRNVVLGEGKLSLAETQLGSEAEGTMDWEGEVRCKDDVTVGGFNAGTLIVKDFIVLETKPYLPQFSSFVEHQNAHPIRMVTDSYVES</sequence>
<name>A0AAD5V1B6_9APHY</name>